<dbReference type="AlphaFoldDB" id="A0A9P9E4W6"/>
<reference evidence="2" key="1">
    <citation type="journal article" date="2021" name="Nat. Commun.">
        <title>Genetic determinants of endophytism in the Arabidopsis root mycobiome.</title>
        <authorList>
            <person name="Mesny F."/>
            <person name="Miyauchi S."/>
            <person name="Thiergart T."/>
            <person name="Pickel B."/>
            <person name="Atanasova L."/>
            <person name="Karlsson M."/>
            <person name="Huettel B."/>
            <person name="Barry K.W."/>
            <person name="Haridas S."/>
            <person name="Chen C."/>
            <person name="Bauer D."/>
            <person name="Andreopoulos W."/>
            <person name="Pangilinan J."/>
            <person name="LaButti K."/>
            <person name="Riley R."/>
            <person name="Lipzen A."/>
            <person name="Clum A."/>
            <person name="Drula E."/>
            <person name="Henrissat B."/>
            <person name="Kohler A."/>
            <person name="Grigoriev I.V."/>
            <person name="Martin F.M."/>
            <person name="Hacquard S."/>
        </authorList>
    </citation>
    <scope>NUCLEOTIDE SEQUENCE</scope>
    <source>
        <strain evidence="2">MPI-CAGE-AT-0147</strain>
    </source>
</reference>
<feature type="compositionally biased region" description="Basic and acidic residues" evidence="1">
    <location>
        <begin position="322"/>
        <end position="342"/>
    </location>
</feature>
<dbReference type="PANTHER" id="PTHR38166:SF1">
    <property type="entry name" value="C2H2-TYPE DOMAIN-CONTAINING PROTEIN"/>
    <property type="match status" value="1"/>
</dbReference>
<name>A0A9P9E4W6_9HYPO</name>
<feature type="compositionally biased region" description="Low complexity" evidence="1">
    <location>
        <begin position="46"/>
        <end position="56"/>
    </location>
</feature>
<organism evidence="2 3">
    <name type="scientific">Dactylonectria macrodidyma</name>
    <dbReference type="NCBI Taxonomy" id="307937"/>
    <lineage>
        <taxon>Eukaryota</taxon>
        <taxon>Fungi</taxon>
        <taxon>Dikarya</taxon>
        <taxon>Ascomycota</taxon>
        <taxon>Pezizomycotina</taxon>
        <taxon>Sordariomycetes</taxon>
        <taxon>Hypocreomycetidae</taxon>
        <taxon>Hypocreales</taxon>
        <taxon>Nectriaceae</taxon>
        <taxon>Dactylonectria</taxon>
    </lineage>
</organism>
<evidence type="ECO:0000313" key="2">
    <source>
        <dbReference type="EMBL" id="KAH7131113.1"/>
    </source>
</evidence>
<feature type="region of interest" description="Disordered" evidence="1">
    <location>
        <begin position="25"/>
        <end position="77"/>
    </location>
</feature>
<feature type="compositionally biased region" description="Acidic residues" evidence="1">
    <location>
        <begin position="365"/>
        <end position="381"/>
    </location>
</feature>
<dbReference type="Proteomes" id="UP000738349">
    <property type="component" value="Unassembled WGS sequence"/>
</dbReference>
<evidence type="ECO:0000256" key="1">
    <source>
        <dbReference type="SAM" id="MobiDB-lite"/>
    </source>
</evidence>
<gene>
    <name evidence="2" type="ORF">EDB81DRAFT_807941</name>
</gene>
<accession>A0A9P9E4W6</accession>
<dbReference type="PANTHER" id="PTHR38166">
    <property type="entry name" value="C2H2-TYPE DOMAIN-CONTAINING PROTEIN-RELATED"/>
    <property type="match status" value="1"/>
</dbReference>
<feature type="region of interest" description="Disordered" evidence="1">
    <location>
        <begin position="322"/>
        <end position="401"/>
    </location>
</feature>
<evidence type="ECO:0000313" key="3">
    <source>
        <dbReference type="Proteomes" id="UP000738349"/>
    </source>
</evidence>
<keyword evidence="3" id="KW-1185">Reference proteome</keyword>
<comment type="caution">
    <text evidence="2">The sequence shown here is derived from an EMBL/GenBank/DDBJ whole genome shotgun (WGS) entry which is preliminary data.</text>
</comment>
<dbReference type="EMBL" id="JAGMUV010000017">
    <property type="protein sequence ID" value="KAH7131113.1"/>
    <property type="molecule type" value="Genomic_DNA"/>
</dbReference>
<dbReference type="OrthoDB" id="4161727at2759"/>
<proteinExistence type="predicted"/>
<feature type="compositionally biased region" description="Polar residues" evidence="1">
    <location>
        <begin position="343"/>
        <end position="352"/>
    </location>
</feature>
<sequence>MTSPASVIVFALPGDVLGPALCGCDSNPKDRRPRSTPQLSQRDIATRTSTDASAAAKKQYQPHKPSHPSQHDKFTSLIRRTRRLTDIRPSKLCRMTSDPSNCLAWISDPSMGTPTSSLCPRRPPHILSDLNVLRATFPHPITEARESGWRDQMESLAEGLGSVVRQQIGRFMEATSQTQGMSAHPTGDRSHSWASTASHCRIDETGVPLGPSQIDENMGTRASLRYGTMEPMLKTASDSRSSCTIASNDSLPQKALALLGGVYTDTSHQDASKSWLWLRLPLEIWKGVLQLNVAALLLHGIIHEQLPSTHDPSVDQNTWLEKEENSNSRLSRGGESRTDGRTPSHNGQSSTGVKRRIATPGGVDSDGDNDDNDGDDDNDDKDGDRGNEQVVSKRRRSEANSKRLACPYLKYNPRKYESEKSCMGPGWATVHRVK</sequence>
<protein>
    <submittedName>
        <fullName evidence="2">Uncharacterized protein</fullName>
    </submittedName>
</protein>